<protein>
    <submittedName>
        <fullName evidence="1">Uncharacterized protein</fullName>
    </submittedName>
</protein>
<gene>
    <name evidence="1" type="ORF">HMPREF9192_0887</name>
</gene>
<comment type="caution">
    <text evidence="1">The sequence shown here is derived from an EMBL/GenBank/DDBJ whole genome shotgun (WGS) entry which is preliminary data.</text>
</comment>
<dbReference type="EMBL" id="AEKO01000007">
    <property type="protein sequence ID" value="EFQ59153.1"/>
    <property type="molecule type" value="Genomic_DNA"/>
</dbReference>
<proteinExistence type="predicted"/>
<accession>E3CRG6</accession>
<evidence type="ECO:0000313" key="2">
    <source>
        <dbReference type="Proteomes" id="UP000004896"/>
    </source>
</evidence>
<dbReference type="Proteomes" id="UP000004896">
    <property type="component" value="Unassembled WGS sequence"/>
</dbReference>
<reference evidence="1 2" key="1">
    <citation type="submission" date="2010-10" db="EMBL/GenBank/DDBJ databases">
        <authorList>
            <person name="Durkin A.S."/>
            <person name="Madupu R."/>
            <person name="Torralba M."/>
            <person name="Gillis M."/>
            <person name="Methe B."/>
            <person name="Sutton G."/>
            <person name="Nelson K.E."/>
        </authorList>
    </citation>
    <scope>NUCLEOTIDE SEQUENCE [LARGE SCALE GENOMIC DNA]</scope>
    <source>
        <strain evidence="1 2">F0396</strain>
    </source>
</reference>
<dbReference type="AlphaFoldDB" id="E3CRG6"/>
<organism evidence="1 2">
    <name type="scientific">Streptococcus vestibularis F0396</name>
    <dbReference type="NCBI Taxonomy" id="904306"/>
    <lineage>
        <taxon>Bacteria</taxon>
        <taxon>Bacillati</taxon>
        <taxon>Bacillota</taxon>
        <taxon>Bacilli</taxon>
        <taxon>Lactobacillales</taxon>
        <taxon>Streptococcaceae</taxon>
        <taxon>Streptococcus</taxon>
    </lineage>
</organism>
<evidence type="ECO:0000313" key="1">
    <source>
        <dbReference type="EMBL" id="EFQ59153.1"/>
    </source>
</evidence>
<name>E3CRG6_STRVE</name>
<sequence length="51" mass="6257">MIAFVTFNRRLIHNAPTFVFFYYNKEKPNNRTERFKISIITLKEFSYFSTD</sequence>